<dbReference type="Proteomes" id="UP001551582">
    <property type="component" value="Unassembled WGS sequence"/>
</dbReference>
<keyword evidence="1" id="KW-0479">Metal-binding</keyword>
<evidence type="ECO:0000313" key="4">
    <source>
        <dbReference type="EMBL" id="MEU9350998.1"/>
    </source>
</evidence>
<feature type="compositionally biased region" description="Low complexity" evidence="2">
    <location>
        <begin position="43"/>
        <end position="52"/>
    </location>
</feature>
<evidence type="ECO:0000256" key="2">
    <source>
        <dbReference type="SAM" id="MobiDB-lite"/>
    </source>
</evidence>
<evidence type="ECO:0000256" key="1">
    <source>
        <dbReference type="PROSITE-ProRule" id="PRU00325"/>
    </source>
</evidence>
<feature type="compositionally biased region" description="Basic and acidic residues" evidence="2">
    <location>
        <begin position="264"/>
        <end position="292"/>
    </location>
</feature>
<organism evidence="4 5">
    <name type="scientific">Streptomyces griseoloalbus</name>
    <dbReference type="NCBI Taxonomy" id="67303"/>
    <lineage>
        <taxon>Bacteria</taxon>
        <taxon>Bacillati</taxon>
        <taxon>Actinomycetota</taxon>
        <taxon>Actinomycetes</taxon>
        <taxon>Kitasatosporales</taxon>
        <taxon>Streptomycetaceae</taxon>
        <taxon>Streptomyces</taxon>
    </lineage>
</organism>
<proteinExistence type="predicted"/>
<dbReference type="PANTHER" id="PTHR38133:SF1">
    <property type="entry name" value="SLR1429 PROTEIN"/>
    <property type="match status" value="1"/>
</dbReference>
<dbReference type="PROSITE" id="PS50966">
    <property type="entry name" value="ZF_SWIM"/>
    <property type="match status" value="1"/>
</dbReference>
<comment type="caution">
    <text evidence="4">The sequence shown here is derived from an EMBL/GenBank/DDBJ whole genome shotgun (WGS) entry which is preliminary data.</text>
</comment>
<feature type="compositionally biased region" description="Low complexity" evidence="2">
    <location>
        <begin position="184"/>
        <end position="193"/>
    </location>
</feature>
<evidence type="ECO:0000259" key="3">
    <source>
        <dbReference type="PROSITE" id="PS50966"/>
    </source>
</evidence>
<dbReference type="RefSeq" id="WP_359977674.1">
    <property type="nucleotide sequence ID" value="NZ_JBEZLS010000005.1"/>
</dbReference>
<name>A0ABV3E1H3_9ACTN</name>
<protein>
    <submittedName>
        <fullName evidence="4">SWIM zinc finger family protein</fullName>
    </submittedName>
</protein>
<feature type="compositionally biased region" description="Low complexity" evidence="2">
    <location>
        <begin position="81"/>
        <end position="94"/>
    </location>
</feature>
<feature type="compositionally biased region" description="Basic and acidic residues" evidence="2">
    <location>
        <begin position="341"/>
        <end position="354"/>
    </location>
</feature>
<feature type="compositionally biased region" description="Basic and acidic residues" evidence="2">
    <location>
        <begin position="312"/>
        <end position="326"/>
    </location>
</feature>
<dbReference type="PANTHER" id="PTHR38133">
    <property type="entry name" value="SLR1429 PROTEIN"/>
    <property type="match status" value="1"/>
</dbReference>
<feature type="compositionally biased region" description="Pro residues" evidence="2">
    <location>
        <begin position="624"/>
        <end position="649"/>
    </location>
</feature>
<feature type="region of interest" description="Disordered" evidence="2">
    <location>
        <begin position="1"/>
        <end position="425"/>
    </location>
</feature>
<gene>
    <name evidence="4" type="ORF">AB0D65_08220</name>
</gene>
<dbReference type="Pfam" id="PF04434">
    <property type="entry name" value="SWIM"/>
    <property type="match status" value="1"/>
</dbReference>
<feature type="compositionally biased region" description="Pro residues" evidence="2">
    <location>
        <begin position="362"/>
        <end position="376"/>
    </location>
</feature>
<feature type="compositionally biased region" description="Pro residues" evidence="2">
    <location>
        <begin position="30"/>
        <end position="42"/>
    </location>
</feature>
<sequence length="822" mass="85253">MTPRPSDEAREALRAARARATRDPALPGTPDQPPTTAPPTAPPTEASTEASTGQSTVPEHRPGDVAREALRRAVRARRASEPATGASASSSSDTARSDRTAPEDATAEAAEAAEVRLDDATSGGAMSGEVAPGGAMSGEVAPGRARSGEAAPDEAAGGGVASGEFPVGGVTSGGARSGERASDDVAGADAVSGERASDEATGRGAAGAGRADDEVPSAHGAGGGVEPEDGRADAATVGPAFSGPASSGPGAVTGPGDAARPARRPGDIAREALRSARQEALRTREEADDRHGRAAAPRRRAPSPAPRVPRTTRGDRAADDRAREVRAALADAFRMPAPTDDPQREPGPDARTHQETSATATPPAPTAPAPSAPPGPARDTAPTPAPPTTTPHTPHATPRSMAAPARDGDLRRTFPAFPRRPSDGEGLAETWWGHAWVTALEDGALDAARLARGRGYAEQGHVDAITVTPGLVLAYVRGSRPRPYRVQVRLRTFGDAEWERFLDAAAERPGHIAALLDKEMPQSLADCGVPLLPGPSDLAPRCSCPDSGHPCKHAAALCYQTARLLDADPFVLLLLRGRGEREVIDALSRLSAARAARAAQGREPEPLPGVRAAEALARRDRDLPPLPAPLAPPPHPEQPPAYPASPGGPDPFALDQLATDAAARAHALLTTGRDPVGGLTLWHDAVRLAAARPGSGLTAATRALYSSLATATGRGPAELARAVAAWRQGGRMGLAVLEEPWDPPAGRFDRARPLLLAADLPAFRPWRNRLTHPRGHVQLRLGRDNLWYAYESEPGHDDWWPRGTPDRDPVGALTGLDTPGDL</sequence>
<reference evidence="4 5" key="1">
    <citation type="submission" date="2024-06" db="EMBL/GenBank/DDBJ databases">
        <title>The Natural Products Discovery Center: Release of the First 8490 Sequenced Strains for Exploring Actinobacteria Biosynthetic Diversity.</title>
        <authorList>
            <person name="Kalkreuter E."/>
            <person name="Kautsar S.A."/>
            <person name="Yang D."/>
            <person name="Bader C.D."/>
            <person name="Teijaro C.N."/>
            <person name="Fluegel L."/>
            <person name="Davis C.M."/>
            <person name="Simpson J.R."/>
            <person name="Lauterbach L."/>
            <person name="Steele A.D."/>
            <person name="Gui C."/>
            <person name="Meng S."/>
            <person name="Li G."/>
            <person name="Viehrig K."/>
            <person name="Ye F."/>
            <person name="Su P."/>
            <person name="Kiefer A.F."/>
            <person name="Nichols A."/>
            <person name="Cepeda A.J."/>
            <person name="Yan W."/>
            <person name="Fan B."/>
            <person name="Jiang Y."/>
            <person name="Adhikari A."/>
            <person name="Zheng C.-J."/>
            <person name="Schuster L."/>
            <person name="Cowan T.M."/>
            <person name="Smanski M.J."/>
            <person name="Chevrette M.G."/>
            <person name="De Carvalho L.P.S."/>
            <person name="Shen B."/>
        </authorList>
    </citation>
    <scope>NUCLEOTIDE SEQUENCE [LARGE SCALE GENOMIC DNA]</scope>
    <source>
        <strain evidence="4 5">NPDC048274</strain>
    </source>
</reference>
<feature type="region of interest" description="Disordered" evidence="2">
    <location>
        <begin position="622"/>
        <end position="654"/>
    </location>
</feature>
<feature type="compositionally biased region" description="Low complexity" evidence="2">
    <location>
        <begin position="103"/>
        <end position="112"/>
    </location>
</feature>
<feature type="compositionally biased region" description="Basic and acidic residues" evidence="2">
    <location>
        <begin position="1"/>
        <end position="14"/>
    </location>
</feature>
<dbReference type="InterPro" id="IPR007527">
    <property type="entry name" value="Znf_SWIM"/>
</dbReference>
<dbReference type="EMBL" id="JBEZLS010000005">
    <property type="protein sequence ID" value="MEU9350998.1"/>
    <property type="molecule type" value="Genomic_DNA"/>
</dbReference>
<feature type="domain" description="SWIM-type" evidence="3">
    <location>
        <begin position="527"/>
        <end position="562"/>
    </location>
</feature>
<keyword evidence="1" id="KW-0862">Zinc</keyword>
<accession>A0ABV3E1H3</accession>
<feature type="compositionally biased region" description="Basic and acidic residues" evidence="2">
    <location>
        <begin position="798"/>
        <end position="809"/>
    </location>
</feature>
<feature type="region of interest" description="Disordered" evidence="2">
    <location>
        <begin position="798"/>
        <end position="822"/>
    </location>
</feature>
<keyword evidence="5" id="KW-1185">Reference proteome</keyword>
<keyword evidence="1" id="KW-0863">Zinc-finger</keyword>
<evidence type="ECO:0000313" key="5">
    <source>
        <dbReference type="Proteomes" id="UP001551582"/>
    </source>
</evidence>
<feature type="compositionally biased region" description="Basic and acidic residues" evidence="2">
    <location>
        <begin position="58"/>
        <end position="71"/>
    </location>
</feature>